<feature type="compositionally biased region" description="Basic and acidic residues" evidence="1">
    <location>
        <begin position="40"/>
        <end position="53"/>
    </location>
</feature>
<feature type="non-terminal residue" evidence="2">
    <location>
        <position position="1"/>
    </location>
</feature>
<organism evidence="2 3">
    <name type="scientific">Papaver somniferum</name>
    <name type="common">Opium poppy</name>
    <dbReference type="NCBI Taxonomy" id="3469"/>
    <lineage>
        <taxon>Eukaryota</taxon>
        <taxon>Viridiplantae</taxon>
        <taxon>Streptophyta</taxon>
        <taxon>Embryophyta</taxon>
        <taxon>Tracheophyta</taxon>
        <taxon>Spermatophyta</taxon>
        <taxon>Magnoliopsida</taxon>
        <taxon>Ranunculales</taxon>
        <taxon>Papaveraceae</taxon>
        <taxon>Papaveroideae</taxon>
        <taxon>Papaver</taxon>
    </lineage>
</organism>
<dbReference type="Proteomes" id="UP000316621">
    <property type="component" value="Chromosome 10"/>
</dbReference>
<feature type="compositionally biased region" description="Basic and acidic residues" evidence="1">
    <location>
        <begin position="144"/>
        <end position="158"/>
    </location>
</feature>
<dbReference type="AlphaFoldDB" id="A0A4Y7LBK7"/>
<gene>
    <name evidence="2" type="ORF">C5167_044594</name>
</gene>
<keyword evidence="3" id="KW-1185">Reference proteome</keyword>
<dbReference type="EMBL" id="CM010724">
    <property type="protein sequence ID" value="RZC82020.1"/>
    <property type="molecule type" value="Genomic_DNA"/>
</dbReference>
<dbReference type="Gramene" id="RZC82020">
    <property type="protein sequence ID" value="RZC82020"/>
    <property type="gene ID" value="C5167_044594"/>
</dbReference>
<feature type="compositionally biased region" description="Basic and acidic residues" evidence="1">
    <location>
        <begin position="93"/>
        <end position="119"/>
    </location>
</feature>
<proteinExistence type="predicted"/>
<sequence>FAEGSCNDMEANQFTIEKERKEKEISKARSLAQQARRVREKQEKEQQERHKQELQNSQIPQTASVTDSVIHKGLLEPDQKKETSILRSLAQQARREKEKQEKDNRKDINKDCQTARKGCEGPNGNVAPNRKIKNQWHSAWRNKHVNEEKEKKKLSDHQKNRRWQNAWHKKHVDKEKNKKKTGRLHNKRRWAIRYQNSWKSVAFIWRYPSNLTPSEYT</sequence>
<accession>A0A4Y7LBK7</accession>
<reference evidence="2 3" key="1">
    <citation type="journal article" date="2018" name="Science">
        <title>The opium poppy genome and morphinan production.</title>
        <authorList>
            <person name="Guo L."/>
            <person name="Winzer T."/>
            <person name="Yang X."/>
            <person name="Li Y."/>
            <person name="Ning Z."/>
            <person name="He Z."/>
            <person name="Teodor R."/>
            <person name="Lu Y."/>
            <person name="Bowser T.A."/>
            <person name="Graham I.A."/>
            <person name="Ye K."/>
        </authorList>
    </citation>
    <scope>NUCLEOTIDE SEQUENCE [LARGE SCALE GENOMIC DNA]</scope>
    <source>
        <strain evidence="3">cv. HN1</strain>
        <tissue evidence="2">Leaves</tissue>
    </source>
</reference>
<evidence type="ECO:0000313" key="3">
    <source>
        <dbReference type="Proteomes" id="UP000316621"/>
    </source>
</evidence>
<evidence type="ECO:0000313" key="2">
    <source>
        <dbReference type="EMBL" id="RZC82020.1"/>
    </source>
</evidence>
<feature type="region of interest" description="Disordered" evidence="1">
    <location>
        <begin position="1"/>
        <end position="188"/>
    </location>
</feature>
<protein>
    <submittedName>
        <fullName evidence="2">Uncharacterized protein</fullName>
    </submittedName>
</protein>
<evidence type="ECO:0000256" key="1">
    <source>
        <dbReference type="SAM" id="MobiDB-lite"/>
    </source>
</evidence>
<feature type="compositionally biased region" description="Basic residues" evidence="1">
    <location>
        <begin position="159"/>
        <end position="188"/>
    </location>
</feature>
<feature type="compositionally biased region" description="Basic and acidic residues" evidence="1">
    <location>
        <begin position="16"/>
        <end position="27"/>
    </location>
</feature>
<feature type="compositionally biased region" description="Polar residues" evidence="1">
    <location>
        <begin position="56"/>
        <end position="67"/>
    </location>
</feature>
<feature type="compositionally biased region" description="Basic and acidic residues" evidence="1">
    <location>
        <begin position="69"/>
        <end position="84"/>
    </location>
</feature>
<name>A0A4Y7LBK7_PAPSO</name>